<dbReference type="GO" id="GO:0016485">
    <property type="term" value="P:protein processing"/>
    <property type="evidence" value="ECO:0007669"/>
    <property type="project" value="TreeGrafter"/>
</dbReference>
<dbReference type="InterPro" id="IPR042089">
    <property type="entry name" value="Peptidase_M13_dom_2"/>
</dbReference>
<dbReference type="SUPFAM" id="SSF55486">
    <property type="entry name" value="Metalloproteases ('zincins'), catalytic domain"/>
    <property type="match status" value="1"/>
</dbReference>
<sequence length="290" mass="33491">MLRLSAEEILSNMDPKEDPCNDFYRYTCGRFVDKAIIPDGESWVSQFTKIDYQLKKDLRHIVEKPIGSGELPAFRVVKTMYASCMNQSQINLLGLDVLKDVLDRIGGWPVVLGSEWNDLHFTWSSLMYEYRKMGFSIGYFIEFSVAGDMKNSSRNILKIDQPTLGLDRVYLMKGLDDDVVQAYYDYMAKLAILLGAAPDRAQLELREVLQFQILLANYLLPNEERRNSTNLYNKMTITELRLRWPSIPWHDYVNEMLAPFHNVTPEEPVNIVAPAYIDKFVGALEITPKR</sequence>
<dbReference type="OrthoDB" id="6359983at2759"/>
<dbReference type="InterPro" id="IPR008753">
    <property type="entry name" value="Peptidase_M13_N"/>
</dbReference>
<protein>
    <recommendedName>
        <fullName evidence="2">Peptidase M13 N-terminal domain-containing protein</fullName>
    </recommendedName>
</protein>
<evidence type="ECO:0000313" key="3">
    <source>
        <dbReference type="EMBL" id="CAD7245971.1"/>
    </source>
</evidence>
<dbReference type="Proteomes" id="UP000677054">
    <property type="component" value="Unassembled WGS sequence"/>
</dbReference>
<dbReference type="Pfam" id="PF05649">
    <property type="entry name" value="Peptidase_M13_N"/>
    <property type="match status" value="1"/>
</dbReference>
<dbReference type="PANTHER" id="PTHR11733:SF224">
    <property type="entry name" value="NEPRILYSIN-2"/>
    <property type="match status" value="1"/>
</dbReference>
<dbReference type="Gene3D" id="1.10.1380.10">
    <property type="entry name" value="Neutral endopeptidase , domain2"/>
    <property type="match status" value="1"/>
</dbReference>
<proteinExistence type="inferred from homology"/>
<dbReference type="GO" id="GO:0005886">
    <property type="term" value="C:plasma membrane"/>
    <property type="evidence" value="ECO:0007669"/>
    <property type="project" value="TreeGrafter"/>
</dbReference>
<dbReference type="EMBL" id="CAJPEV010001005">
    <property type="protein sequence ID" value="CAG0890073.1"/>
    <property type="molecule type" value="Genomic_DNA"/>
</dbReference>
<feature type="domain" description="Peptidase M13 N-terminal" evidence="2">
    <location>
        <begin position="19"/>
        <end position="290"/>
    </location>
</feature>
<comment type="similarity">
    <text evidence="1">Belongs to the peptidase M13 family.</text>
</comment>
<dbReference type="GO" id="GO:0004222">
    <property type="term" value="F:metalloendopeptidase activity"/>
    <property type="evidence" value="ECO:0007669"/>
    <property type="project" value="InterPro"/>
</dbReference>
<dbReference type="AlphaFoldDB" id="A0A7R9A4I2"/>
<reference evidence="3" key="1">
    <citation type="submission" date="2020-11" db="EMBL/GenBank/DDBJ databases">
        <authorList>
            <person name="Tran Van P."/>
        </authorList>
    </citation>
    <scope>NUCLEOTIDE SEQUENCE</scope>
</reference>
<name>A0A7R9A4I2_9CRUS</name>
<dbReference type="InterPro" id="IPR000718">
    <property type="entry name" value="Peptidase_M13"/>
</dbReference>
<dbReference type="PROSITE" id="PS51885">
    <property type="entry name" value="NEPRILYSIN"/>
    <property type="match status" value="1"/>
</dbReference>
<dbReference type="Gene3D" id="3.40.390.10">
    <property type="entry name" value="Collagenase (Catalytic Domain)"/>
    <property type="match status" value="1"/>
</dbReference>
<gene>
    <name evidence="3" type="ORF">DSTB1V02_LOCUS5837</name>
</gene>
<evidence type="ECO:0000259" key="2">
    <source>
        <dbReference type="Pfam" id="PF05649"/>
    </source>
</evidence>
<dbReference type="InterPro" id="IPR024079">
    <property type="entry name" value="MetalloPept_cat_dom_sf"/>
</dbReference>
<organism evidence="3">
    <name type="scientific">Darwinula stevensoni</name>
    <dbReference type="NCBI Taxonomy" id="69355"/>
    <lineage>
        <taxon>Eukaryota</taxon>
        <taxon>Metazoa</taxon>
        <taxon>Ecdysozoa</taxon>
        <taxon>Arthropoda</taxon>
        <taxon>Crustacea</taxon>
        <taxon>Oligostraca</taxon>
        <taxon>Ostracoda</taxon>
        <taxon>Podocopa</taxon>
        <taxon>Podocopida</taxon>
        <taxon>Darwinulocopina</taxon>
        <taxon>Darwinuloidea</taxon>
        <taxon>Darwinulidae</taxon>
        <taxon>Darwinula</taxon>
    </lineage>
</organism>
<keyword evidence="4" id="KW-1185">Reference proteome</keyword>
<accession>A0A7R9A4I2</accession>
<evidence type="ECO:0000256" key="1">
    <source>
        <dbReference type="ARBA" id="ARBA00007357"/>
    </source>
</evidence>
<dbReference type="PANTHER" id="PTHR11733">
    <property type="entry name" value="ZINC METALLOPROTEASE FAMILY M13 NEPRILYSIN-RELATED"/>
    <property type="match status" value="1"/>
</dbReference>
<evidence type="ECO:0000313" key="4">
    <source>
        <dbReference type="Proteomes" id="UP000677054"/>
    </source>
</evidence>
<dbReference type="EMBL" id="LR900522">
    <property type="protein sequence ID" value="CAD7245971.1"/>
    <property type="molecule type" value="Genomic_DNA"/>
</dbReference>